<sequence length="297" mass="30922">MIYVLHHAVTLVLAAAAARALTRGRWQPRAPRLALLLWHATVVSAVTGAVGLLLGLGLAPYGRGIAPALGSLVTDGAGHLTGAHIAAVAAGLLLAAAAVGVQAHSSWQLWRQRSRHRLLLRLVGRPDPHGRALLLEHPAAAAYYVPGPAGCVVISTGAVDALTERELAAVLAHEHAHARGRHHLVLAPFHAIRRVLPIGPVARAAADVELLVEMCADDHAARRHGPTPLTAALRRFHELGGHPSPAGTLAASEHAIALRIARLHGGTSPIHRSIRLATALAALAVATTPASLYVLPL</sequence>
<keyword evidence="3 6" id="KW-0378">Hydrolase</keyword>
<dbReference type="Gene3D" id="3.30.2010.10">
    <property type="entry name" value="Metalloproteases ('zincins'), catalytic domain"/>
    <property type="match status" value="1"/>
</dbReference>
<evidence type="ECO:0000313" key="10">
    <source>
        <dbReference type="Proteomes" id="UP000321261"/>
    </source>
</evidence>
<name>A0A561SX25_9PSEU</name>
<dbReference type="InterPro" id="IPR001915">
    <property type="entry name" value="Peptidase_M48"/>
</dbReference>
<reference evidence="9 10" key="1">
    <citation type="submission" date="2019-06" db="EMBL/GenBank/DDBJ databases">
        <title>Sequencing the genomes of 1000 actinobacteria strains.</title>
        <authorList>
            <person name="Klenk H.-P."/>
        </authorList>
    </citation>
    <scope>NUCLEOTIDE SEQUENCE [LARGE SCALE GENOMIC DNA]</scope>
    <source>
        <strain evidence="9 10">DSM 45671</strain>
    </source>
</reference>
<evidence type="ECO:0000256" key="6">
    <source>
        <dbReference type="RuleBase" id="RU003983"/>
    </source>
</evidence>
<dbReference type="GO" id="GO:0004222">
    <property type="term" value="F:metalloendopeptidase activity"/>
    <property type="evidence" value="ECO:0007669"/>
    <property type="project" value="InterPro"/>
</dbReference>
<dbReference type="PANTHER" id="PTHR34978:SF3">
    <property type="entry name" value="SLR0241 PROTEIN"/>
    <property type="match status" value="1"/>
</dbReference>
<protein>
    <submittedName>
        <fullName evidence="9">Peptidase M48-like protein</fullName>
    </submittedName>
</protein>
<dbReference type="Pfam" id="PF01435">
    <property type="entry name" value="Peptidase_M48"/>
    <property type="match status" value="1"/>
</dbReference>
<organism evidence="9 10">
    <name type="scientific">Pseudonocardia hierapolitana</name>
    <dbReference type="NCBI Taxonomy" id="1128676"/>
    <lineage>
        <taxon>Bacteria</taxon>
        <taxon>Bacillati</taxon>
        <taxon>Actinomycetota</taxon>
        <taxon>Actinomycetes</taxon>
        <taxon>Pseudonocardiales</taxon>
        <taxon>Pseudonocardiaceae</taxon>
        <taxon>Pseudonocardia</taxon>
    </lineage>
</organism>
<keyword evidence="7" id="KW-1133">Transmembrane helix</keyword>
<evidence type="ECO:0000313" key="9">
    <source>
        <dbReference type="EMBL" id="TWF79416.1"/>
    </source>
</evidence>
<dbReference type="PANTHER" id="PTHR34978">
    <property type="entry name" value="POSSIBLE SENSOR-TRANSDUCER PROTEIN BLAR"/>
    <property type="match status" value="1"/>
</dbReference>
<dbReference type="GO" id="GO:0006508">
    <property type="term" value="P:proteolysis"/>
    <property type="evidence" value="ECO:0007669"/>
    <property type="project" value="UniProtKB-KW"/>
</dbReference>
<comment type="cofactor">
    <cofactor evidence="6">
        <name>Zn(2+)</name>
        <dbReference type="ChEBI" id="CHEBI:29105"/>
    </cofactor>
    <text evidence="6">Binds 1 zinc ion per subunit.</text>
</comment>
<dbReference type="CDD" id="cd07326">
    <property type="entry name" value="M56_BlaR1_MecR1_like"/>
    <property type="match status" value="1"/>
</dbReference>
<feature type="transmembrane region" description="Helical" evidence="7">
    <location>
        <begin position="36"/>
        <end position="59"/>
    </location>
</feature>
<evidence type="ECO:0000256" key="2">
    <source>
        <dbReference type="ARBA" id="ARBA00022723"/>
    </source>
</evidence>
<evidence type="ECO:0000256" key="3">
    <source>
        <dbReference type="ARBA" id="ARBA00022801"/>
    </source>
</evidence>
<evidence type="ECO:0000259" key="8">
    <source>
        <dbReference type="Pfam" id="PF01435"/>
    </source>
</evidence>
<gene>
    <name evidence="9" type="ORF">FHX44_115349</name>
</gene>
<proteinExistence type="inferred from homology"/>
<dbReference type="GO" id="GO:0046872">
    <property type="term" value="F:metal ion binding"/>
    <property type="evidence" value="ECO:0007669"/>
    <property type="project" value="UniProtKB-KW"/>
</dbReference>
<dbReference type="OrthoDB" id="9785340at2"/>
<evidence type="ECO:0000256" key="1">
    <source>
        <dbReference type="ARBA" id="ARBA00022670"/>
    </source>
</evidence>
<comment type="caution">
    <text evidence="9">The sequence shown here is derived from an EMBL/GenBank/DDBJ whole genome shotgun (WGS) entry which is preliminary data.</text>
</comment>
<dbReference type="EMBL" id="VIWU01000001">
    <property type="protein sequence ID" value="TWF79416.1"/>
    <property type="molecule type" value="Genomic_DNA"/>
</dbReference>
<dbReference type="Proteomes" id="UP000321261">
    <property type="component" value="Unassembled WGS sequence"/>
</dbReference>
<evidence type="ECO:0000256" key="5">
    <source>
        <dbReference type="ARBA" id="ARBA00023049"/>
    </source>
</evidence>
<dbReference type="InterPro" id="IPR052173">
    <property type="entry name" value="Beta-lactam_resp_regulator"/>
</dbReference>
<keyword evidence="7" id="KW-0812">Transmembrane</keyword>
<evidence type="ECO:0000256" key="7">
    <source>
        <dbReference type="SAM" id="Phobius"/>
    </source>
</evidence>
<feature type="domain" description="Peptidase M48" evidence="8">
    <location>
        <begin position="110"/>
        <end position="187"/>
    </location>
</feature>
<keyword evidence="2" id="KW-0479">Metal-binding</keyword>
<keyword evidence="5 6" id="KW-0482">Metalloprotease</keyword>
<evidence type="ECO:0000256" key="4">
    <source>
        <dbReference type="ARBA" id="ARBA00022833"/>
    </source>
</evidence>
<keyword evidence="7" id="KW-0472">Membrane</keyword>
<dbReference type="AlphaFoldDB" id="A0A561SX25"/>
<accession>A0A561SX25</accession>
<keyword evidence="1 6" id="KW-0645">Protease</keyword>
<dbReference type="RefSeq" id="WP_147258277.1">
    <property type="nucleotide sequence ID" value="NZ_VIWU01000001.1"/>
</dbReference>
<comment type="similarity">
    <text evidence="6">Belongs to the peptidase M48 family.</text>
</comment>
<keyword evidence="4 6" id="KW-0862">Zinc</keyword>
<feature type="transmembrane region" description="Helical" evidence="7">
    <location>
        <begin position="276"/>
        <end position="295"/>
    </location>
</feature>
<keyword evidence="10" id="KW-1185">Reference proteome</keyword>